<protein>
    <submittedName>
        <fullName evidence="2">Uncharacterized protein</fullName>
    </submittedName>
</protein>
<gene>
    <name evidence="2" type="ORF">ITP53_55705</name>
</gene>
<accession>A0A931F486</accession>
<dbReference type="Proteomes" id="UP000605361">
    <property type="component" value="Unassembled WGS sequence"/>
</dbReference>
<organism evidence="2 3">
    <name type="scientific">Nonomuraea cypriaca</name>
    <dbReference type="NCBI Taxonomy" id="1187855"/>
    <lineage>
        <taxon>Bacteria</taxon>
        <taxon>Bacillati</taxon>
        <taxon>Actinomycetota</taxon>
        <taxon>Actinomycetes</taxon>
        <taxon>Streptosporangiales</taxon>
        <taxon>Streptosporangiaceae</taxon>
        <taxon>Nonomuraea</taxon>
    </lineage>
</organism>
<sequence>MRTVNKIVSYVIAPEVVIQAMVIALAIAGLGRWVSHGNVFDKAVMESEELPFPEVVGIIVHGINSGLVIPVLALVLLILSFFARISGARHRG</sequence>
<evidence type="ECO:0000313" key="2">
    <source>
        <dbReference type="EMBL" id="MBF8194749.1"/>
    </source>
</evidence>
<keyword evidence="1" id="KW-0472">Membrane</keyword>
<dbReference type="EMBL" id="JADOGI010000578">
    <property type="protein sequence ID" value="MBF8194749.1"/>
    <property type="molecule type" value="Genomic_DNA"/>
</dbReference>
<feature type="transmembrane region" description="Helical" evidence="1">
    <location>
        <begin position="55"/>
        <end position="82"/>
    </location>
</feature>
<feature type="transmembrane region" description="Helical" evidence="1">
    <location>
        <begin position="7"/>
        <end position="35"/>
    </location>
</feature>
<dbReference type="AlphaFoldDB" id="A0A931F486"/>
<proteinExistence type="predicted"/>
<keyword evidence="3" id="KW-1185">Reference proteome</keyword>
<name>A0A931F486_9ACTN</name>
<evidence type="ECO:0000256" key="1">
    <source>
        <dbReference type="SAM" id="Phobius"/>
    </source>
</evidence>
<evidence type="ECO:0000313" key="3">
    <source>
        <dbReference type="Proteomes" id="UP000605361"/>
    </source>
</evidence>
<comment type="caution">
    <text evidence="2">The sequence shown here is derived from an EMBL/GenBank/DDBJ whole genome shotgun (WGS) entry which is preliminary data.</text>
</comment>
<reference evidence="2" key="1">
    <citation type="submission" date="2020-11" db="EMBL/GenBank/DDBJ databases">
        <title>Whole-genome analyses of Nonomuraea sp. K274.</title>
        <authorList>
            <person name="Veyisoglu A."/>
        </authorList>
    </citation>
    <scope>NUCLEOTIDE SEQUENCE</scope>
    <source>
        <strain evidence="2">K274</strain>
    </source>
</reference>
<feature type="non-terminal residue" evidence="2">
    <location>
        <position position="92"/>
    </location>
</feature>
<dbReference type="RefSeq" id="WP_207757795.1">
    <property type="nucleotide sequence ID" value="NZ_JADOGI010000578.1"/>
</dbReference>
<keyword evidence="1" id="KW-0812">Transmembrane</keyword>
<keyword evidence="1" id="KW-1133">Transmembrane helix</keyword>